<dbReference type="InterPro" id="IPR013655">
    <property type="entry name" value="PAS_fold_3"/>
</dbReference>
<accession>A0A9E9LXD7</accession>
<dbReference type="InterPro" id="IPR052163">
    <property type="entry name" value="DGC-Regulatory_Protein"/>
</dbReference>
<dbReference type="CDD" id="cd01949">
    <property type="entry name" value="GGDEF"/>
    <property type="match status" value="1"/>
</dbReference>
<dbReference type="NCBIfam" id="TIGR00254">
    <property type="entry name" value="GGDEF"/>
    <property type="match status" value="1"/>
</dbReference>
<dbReference type="PANTHER" id="PTHR46663:SF3">
    <property type="entry name" value="SLL0267 PROTEIN"/>
    <property type="match status" value="1"/>
</dbReference>
<feature type="domain" description="PAS" evidence="4">
    <location>
        <begin position="203"/>
        <end position="257"/>
    </location>
</feature>
<dbReference type="FunFam" id="3.30.70.270:FF:000001">
    <property type="entry name" value="Diguanylate cyclase domain protein"/>
    <property type="match status" value="1"/>
</dbReference>
<dbReference type="InterPro" id="IPR012312">
    <property type="entry name" value="Hemerythrin-like"/>
</dbReference>
<dbReference type="CDD" id="cd12107">
    <property type="entry name" value="Hemerythrin"/>
    <property type="match status" value="1"/>
</dbReference>
<keyword evidence="2" id="KW-0479">Metal-binding</keyword>
<dbReference type="InterPro" id="IPR029787">
    <property type="entry name" value="Nucleotide_cyclase"/>
</dbReference>
<dbReference type="SUPFAM" id="SSF55073">
    <property type="entry name" value="Nucleotide cyclase"/>
    <property type="match status" value="1"/>
</dbReference>
<dbReference type="InterPro" id="IPR035938">
    <property type="entry name" value="Hemerythrin-like_sf"/>
</dbReference>
<dbReference type="EMBL" id="CP098242">
    <property type="protein sequence ID" value="WAW08988.1"/>
    <property type="molecule type" value="Genomic_DNA"/>
</dbReference>
<dbReference type="EC" id="2.7.7.65" evidence="7"/>
<dbReference type="InterPro" id="IPR000700">
    <property type="entry name" value="PAS-assoc_C"/>
</dbReference>
<dbReference type="InterPro" id="IPR000160">
    <property type="entry name" value="GGDEF_dom"/>
</dbReference>
<sequence length="602" mass="69341">MSSIKWNESLNLGLGEIDTTHRRLFELVHELARTESGESGQIFDDLRRYVLYHYQHEEELMQSHHIDPEYQRAHLVFHSYYISTIDQIGSLINEGFMAEFDRILIFLLKWLKWHISSMDVLLAKKIHEPDSERVQQEMAVLRAGDFSDVYYELGQKILELSELARQLDNETSRRKIIELDFALSNARLHAMVNFSHSWEYWEEPNGKIIYTSPSCERITGYAAGEFIENPELIYEIIHPEDRHIMEAHRLDKEMHEDGEHELPYRIIRRDGTVNRVGHSCHAVYSSAGRFLGRRGSIRDRNERYFQDEQQRLAETLFTSVNEAVLVTDQKGRILRVNPSFTRITGRSFEEVHNQDATCLFDDGDVPGHIQQTADRVETTGFWQGEILGRHKDGHIYDGWISIYCVKNTDGQLVNYVLVFSDISERKKNEDRIYRLAHFDLLTGLPNRALLLDRLQQGLLKARREAALLAVMFVDLDKFKLVNDTLGHYIGDLLLKGVAERLKACLRESDTAARIGGDEFIVLLPAVQSEDDARRVGNNMLDRIREDYLLDGNRVNIGVSIGIALFPMHGNTHEELMTNADAAMYQAKHGGGPSVISYGELQK</sequence>
<evidence type="ECO:0000313" key="7">
    <source>
        <dbReference type="EMBL" id="WAW08988.1"/>
    </source>
</evidence>
<dbReference type="KEGG" id="ovb:NB640_06730"/>
<dbReference type="InterPro" id="IPR012827">
    <property type="entry name" value="Hemerythrin_metal-bd"/>
</dbReference>
<dbReference type="NCBIfam" id="TIGR00229">
    <property type="entry name" value="sensory_box"/>
    <property type="match status" value="2"/>
</dbReference>
<reference evidence="7" key="1">
    <citation type="journal article" date="2022" name="Front. Microbiol.">
        <title>New perspectives on an old grouping: The genomic and phenotypic variability of Oxalobacter formigenes and the implications for calcium oxalate stone prevention.</title>
        <authorList>
            <person name="Chmiel J.A."/>
            <person name="Carr C."/>
            <person name="Stuivenberg G.A."/>
            <person name="Venema R."/>
            <person name="Chanyi R.M."/>
            <person name="Al K.F."/>
            <person name="Giguere D."/>
            <person name="Say H."/>
            <person name="Akouris P.P."/>
            <person name="Dominguez Romero S.A."/>
            <person name="Kwong A."/>
            <person name="Tai V."/>
            <person name="Koval S.F."/>
            <person name="Razvi H."/>
            <person name="Bjazevic J."/>
            <person name="Burton J.P."/>
        </authorList>
    </citation>
    <scope>NUCLEOTIDE SEQUENCE</scope>
    <source>
        <strain evidence="7">WoOx3</strain>
    </source>
</reference>
<dbReference type="PANTHER" id="PTHR46663">
    <property type="entry name" value="DIGUANYLATE CYCLASE DGCT-RELATED"/>
    <property type="match status" value="1"/>
</dbReference>
<dbReference type="SMART" id="SM00086">
    <property type="entry name" value="PAC"/>
    <property type="match status" value="2"/>
</dbReference>
<comment type="similarity">
    <text evidence="1">Belongs to the hemerythrin family.</text>
</comment>
<dbReference type="Proteomes" id="UP001156215">
    <property type="component" value="Chromosome"/>
</dbReference>
<dbReference type="InterPro" id="IPR001610">
    <property type="entry name" value="PAC"/>
</dbReference>
<evidence type="ECO:0000259" key="4">
    <source>
        <dbReference type="PROSITE" id="PS50112"/>
    </source>
</evidence>
<dbReference type="Gene3D" id="3.30.450.20">
    <property type="entry name" value="PAS domain"/>
    <property type="match status" value="2"/>
</dbReference>
<evidence type="ECO:0000313" key="8">
    <source>
        <dbReference type="Proteomes" id="UP001156215"/>
    </source>
</evidence>
<keyword evidence="7" id="KW-0548">Nucleotidyltransferase</keyword>
<dbReference type="SMART" id="SM00091">
    <property type="entry name" value="PAS"/>
    <property type="match status" value="2"/>
</dbReference>
<evidence type="ECO:0000256" key="3">
    <source>
        <dbReference type="ARBA" id="ARBA00023004"/>
    </source>
</evidence>
<dbReference type="Pfam" id="PF08447">
    <property type="entry name" value="PAS_3"/>
    <property type="match status" value="1"/>
</dbReference>
<dbReference type="RefSeq" id="WP_269307980.1">
    <property type="nucleotide sequence ID" value="NZ_CP098242.1"/>
</dbReference>
<dbReference type="PROSITE" id="PS50112">
    <property type="entry name" value="PAS"/>
    <property type="match status" value="2"/>
</dbReference>
<feature type="domain" description="GGDEF" evidence="6">
    <location>
        <begin position="466"/>
        <end position="599"/>
    </location>
</feature>
<dbReference type="NCBIfam" id="TIGR02481">
    <property type="entry name" value="hemeryth_dom"/>
    <property type="match status" value="1"/>
</dbReference>
<dbReference type="PROSITE" id="PS50113">
    <property type="entry name" value="PAC"/>
    <property type="match status" value="1"/>
</dbReference>
<feature type="domain" description="PAC" evidence="5">
    <location>
        <begin position="382"/>
        <end position="434"/>
    </location>
</feature>
<dbReference type="Pfam" id="PF01814">
    <property type="entry name" value="Hemerythrin"/>
    <property type="match status" value="1"/>
</dbReference>
<dbReference type="Gene3D" id="3.30.70.270">
    <property type="match status" value="1"/>
</dbReference>
<dbReference type="InterPro" id="IPR043128">
    <property type="entry name" value="Rev_trsase/Diguanyl_cyclase"/>
</dbReference>
<dbReference type="Pfam" id="PF13426">
    <property type="entry name" value="PAS_9"/>
    <property type="match status" value="1"/>
</dbReference>
<protein>
    <submittedName>
        <fullName evidence="7">Diguanylate cyclase</fullName>
        <ecNumber evidence="7">2.7.7.65</ecNumber>
    </submittedName>
</protein>
<evidence type="ECO:0000256" key="1">
    <source>
        <dbReference type="ARBA" id="ARBA00010587"/>
    </source>
</evidence>
<dbReference type="GO" id="GO:0052621">
    <property type="term" value="F:diguanylate cyclase activity"/>
    <property type="evidence" value="ECO:0007669"/>
    <property type="project" value="UniProtKB-EC"/>
</dbReference>
<dbReference type="AlphaFoldDB" id="A0A9E9LXD7"/>
<dbReference type="CDD" id="cd00130">
    <property type="entry name" value="PAS"/>
    <property type="match status" value="2"/>
</dbReference>
<keyword evidence="7" id="KW-0808">Transferase</keyword>
<dbReference type="GO" id="GO:0046872">
    <property type="term" value="F:metal ion binding"/>
    <property type="evidence" value="ECO:0007669"/>
    <property type="project" value="UniProtKB-KW"/>
</dbReference>
<dbReference type="SMART" id="SM00267">
    <property type="entry name" value="GGDEF"/>
    <property type="match status" value="1"/>
</dbReference>
<name>A0A9E9LXD7_9BURK</name>
<keyword evidence="3" id="KW-0408">Iron</keyword>
<dbReference type="Gene3D" id="1.20.120.50">
    <property type="entry name" value="Hemerythrin-like"/>
    <property type="match status" value="1"/>
</dbReference>
<evidence type="ECO:0000256" key="2">
    <source>
        <dbReference type="ARBA" id="ARBA00022723"/>
    </source>
</evidence>
<organism evidence="7 8">
    <name type="scientific">Oxalobacter vibrioformis</name>
    <dbReference type="NCBI Taxonomy" id="933080"/>
    <lineage>
        <taxon>Bacteria</taxon>
        <taxon>Pseudomonadati</taxon>
        <taxon>Pseudomonadota</taxon>
        <taxon>Betaproteobacteria</taxon>
        <taxon>Burkholderiales</taxon>
        <taxon>Oxalobacteraceae</taxon>
        <taxon>Oxalobacter</taxon>
    </lineage>
</organism>
<dbReference type="InterPro" id="IPR035965">
    <property type="entry name" value="PAS-like_dom_sf"/>
</dbReference>
<keyword evidence="8" id="KW-1185">Reference proteome</keyword>
<dbReference type="SUPFAM" id="SSF47188">
    <property type="entry name" value="Hemerythrin-like"/>
    <property type="match status" value="1"/>
</dbReference>
<dbReference type="PROSITE" id="PS50887">
    <property type="entry name" value="GGDEF"/>
    <property type="match status" value="1"/>
</dbReference>
<evidence type="ECO:0000259" key="5">
    <source>
        <dbReference type="PROSITE" id="PS50113"/>
    </source>
</evidence>
<evidence type="ECO:0000259" key="6">
    <source>
        <dbReference type="PROSITE" id="PS50887"/>
    </source>
</evidence>
<dbReference type="SUPFAM" id="SSF55785">
    <property type="entry name" value="PYP-like sensor domain (PAS domain)"/>
    <property type="match status" value="2"/>
</dbReference>
<gene>
    <name evidence="7" type="ORF">NB640_06730</name>
</gene>
<feature type="domain" description="PAS" evidence="4">
    <location>
        <begin position="309"/>
        <end position="351"/>
    </location>
</feature>
<dbReference type="Pfam" id="PF00990">
    <property type="entry name" value="GGDEF"/>
    <property type="match status" value="1"/>
</dbReference>
<proteinExistence type="inferred from homology"/>
<dbReference type="InterPro" id="IPR000014">
    <property type="entry name" value="PAS"/>
</dbReference>